<dbReference type="EMBL" id="ML143420">
    <property type="protein sequence ID" value="TBU28584.1"/>
    <property type="molecule type" value="Genomic_DNA"/>
</dbReference>
<evidence type="ECO:0000313" key="1">
    <source>
        <dbReference type="EMBL" id="TBU28584.1"/>
    </source>
</evidence>
<proteinExistence type="predicted"/>
<name>A0A4Q9MLS1_9APHY</name>
<dbReference type="GO" id="GO:0016567">
    <property type="term" value="P:protein ubiquitination"/>
    <property type="evidence" value="ECO:0007669"/>
    <property type="project" value="TreeGrafter"/>
</dbReference>
<organism evidence="1">
    <name type="scientific">Dichomitus squalens</name>
    <dbReference type="NCBI Taxonomy" id="114155"/>
    <lineage>
        <taxon>Eukaryota</taxon>
        <taxon>Fungi</taxon>
        <taxon>Dikarya</taxon>
        <taxon>Basidiomycota</taxon>
        <taxon>Agaricomycotina</taxon>
        <taxon>Agaricomycetes</taxon>
        <taxon>Polyporales</taxon>
        <taxon>Polyporaceae</taxon>
        <taxon>Dichomitus</taxon>
    </lineage>
</organism>
<dbReference type="InterPro" id="IPR001841">
    <property type="entry name" value="Znf_RING"/>
</dbReference>
<reference evidence="1" key="1">
    <citation type="submission" date="2019-01" db="EMBL/GenBank/DDBJ databases">
        <title>Draft genome sequences of three monokaryotic isolates of the white-rot basidiomycete fungus Dichomitus squalens.</title>
        <authorList>
            <consortium name="DOE Joint Genome Institute"/>
            <person name="Lopez S.C."/>
            <person name="Andreopoulos B."/>
            <person name="Pangilinan J."/>
            <person name="Lipzen A."/>
            <person name="Riley R."/>
            <person name="Ahrendt S."/>
            <person name="Ng V."/>
            <person name="Barry K."/>
            <person name="Daum C."/>
            <person name="Grigoriev I.V."/>
            <person name="Hilden K.S."/>
            <person name="Makela M.R."/>
            <person name="de Vries R.P."/>
        </authorList>
    </citation>
    <scope>NUCLEOTIDE SEQUENCE [LARGE SCALE GENOMIC DNA]</scope>
    <source>
        <strain evidence="1">OM18370.1</strain>
    </source>
</reference>
<dbReference type="Gene3D" id="3.30.40.10">
    <property type="entry name" value="Zinc/RING finger domain, C3HC4 (zinc finger)"/>
    <property type="match status" value="1"/>
</dbReference>
<dbReference type="PANTHER" id="PTHR45969:SF69">
    <property type="entry name" value="FINGER DOMAIN PROTEIN, PUTATIVE (AFU_ORTHOLOGUE AFUA_3G12190)-RELATED"/>
    <property type="match status" value="1"/>
</dbReference>
<dbReference type="Proteomes" id="UP000292957">
    <property type="component" value="Unassembled WGS sequence"/>
</dbReference>
<gene>
    <name evidence="1" type="ORF">BD311DRAFT_758021</name>
</gene>
<accession>A0A4Q9MLS1</accession>
<dbReference type="GO" id="GO:0046872">
    <property type="term" value="F:metal ion binding"/>
    <property type="evidence" value="ECO:0007669"/>
    <property type="project" value="InterPro"/>
</dbReference>
<dbReference type="SUPFAM" id="SSF57850">
    <property type="entry name" value="RING/U-box"/>
    <property type="match status" value="1"/>
</dbReference>
<dbReference type="AlphaFoldDB" id="A0A4Q9MLS1"/>
<sequence length="223" mass="24545">MASDTLPRRRSMTDAFLVSRNPEVANVVRGDLISLLEGMRQRNAHLDDFARGLPKLTESDLSSLGQSDSTCPICLTPLLAILAEEETALAMDSPAHPIEELGVTRLVRTCGHLFCRKDIRGWLYQGNATCPTCRTPFIAPQAGDEQRARQESELPGAGEASFDAYLNNEVTRAFEAFFPLPGAPTSAVPRSDGPASSEEDFEQLEEAQFEYDHDRSEFSGMYS</sequence>
<dbReference type="InterPro" id="IPR013083">
    <property type="entry name" value="Znf_RING/FYVE/PHD"/>
</dbReference>
<dbReference type="Pfam" id="PF00097">
    <property type="entry name" value="zf-C3HC4"/>
    <property type="match status" value="1"/>
</dbReference>
<dbReference type="InterPro" id="IPR018957">
    <property type="entry name" value="Znf_C3HC4_RING-type"/>
</dbReference>
<dbReference type="OMA" id="FCRKDIR"/>
<dbReference type="PROSITE" id="PS50089">
    <property type="entry name" value="ZF_RING_2"/>
    <property type="match status" value="1"/>
</dbReference>
<dbReference type="PANTHER" id="PTHR45969">
    <property type="entry name" value="RING ZINC FINGER PROTEIN-RELATED"/>
    <property type="match status" value="1"/>
</dbReference>
<protein>
    <submittedName>
        <fullName evidence="1">Uncharacterized protein</fullName>
    </submittedName>
</protein>
<dbReference type="OrthoDB" id="8062037at2759"/>
<dbReference type="GO" id="GO:0061630">
    <property type="term" value="F:ubiquitin protein ligase activity"/>
    <property type="evidence" value="ECO:0007669"/>
    <property type="project" value="TreeGrafter"/>
</dbReference>